<dbReference type="PANTHER" id="PTHR11941:SF54">
    <property type="entry name" value="ENOYL-COA HYDRATASE, MITOCHONDRIAL"/>
    <property type="match status" value="1"/>
</dbReference>
<feature type="region of interest" description="Disordered" evidence="8">
    <location>
        <begin position="248"/>
        <end position="271"/>
    </location>
</feature>
<evidence type="ECO:0000256" key="7">
    <source>
        <dbReference type="RuleBase" id="RU003707"/>
    </source>
</evidence>
<comment type="function">
    <text evidence="1">Could possibly oxidize fatty acids using specific components.</text>
</comment>
<dbReference type="Pfam" id="PF00378">
    <property type="entry name" value="ECH_1"/>
    <property type="match status" value="1"/>
</dbReference>
<dbReference type="GO" id="GO:0004300">
    <property type="term" value="F:enoyl-CoA hydratase activity"/>
    <property type="evidence" value="ECO:0007669"/>
    <property type="project" value="UniProtKB-EC"/>
</dbReference>
<evidence type="ECO:0000256" key="2">
    <source>
        <dbReference type="ARBA" id="ARBA00005254"/>
    </source>
</evidence>
<comment type="caution">
    <text evidence="9">The sequence shown here is derived from an EMBL/GenBank/DDBJ whole genome shotgun (WGS) entry which is preliminary data.</text>
</comment>
<dbReference type="InterPro" id="IPR001753">
    <property type="entry name" value="Enoyl-CoA_hydra/iso"/>
</dbReference>
<reference evidence="9 10" key="1">
    <citation type="submission" date="2018-02" db="EMBL/GenBank/DDBJ databases">
        <title>8 Nocardia nova and 1 Nocardia cyriacigeorgica strain used for evolution to TMP-SMX.</title>
        <authorList>
            <person name="Mehta H."/>
            <person name="Weng J."/>
            <person name="Shamoo Y."/>
        </authorList>
    </citation>
    <scope>NUCLEOTIDE SEQUENCE [LARGE SCALE GENOMIC DNA]</scope>
    <source>
        <strain evidence="9 10">BAA2227</strain>
    </source>
</reference>
<accession>A0A2S6A0T6</accession>
<dbReference type="InterPro" id="IPR014748">
    <property type="entry name" value="Enoyl-CoA_hydra_C"/>
</dbReference>
<proteinExistence type="inferred from homology"/>
<dbReference type="EMBL" id="PSZD01000018">
    <property type="protein sequence ID" value="PPJ24778.1"/>
    <property type="molecule type" value="Genomic_DNA"/>
</dbReference>
<gene>
    <name evidence="9" type="ORF">C5F51_24740</name>
</gene>
<feature type="compositionally biased region" description="Basic and acidic residues" evidence="8">
    <location>
        <begin position="262"/>
        <end position="271"/>
    </location>
</feature>
<keyword evidence="9" id="KW-0413">Isomerase</keyword>
<dbReference type="PROSITE" id="PS00166">
    <property type="entry name" value="ENOYL_COA_HYDRATASE"/>
    <property type="match status" value="1"/>
</dbReference>
<dbReference type="SUPFAM" id="SSF52096">
    <property type="entry name" value="ClpP/crotonase"/>
    <property type="match status" value="1"/>
</dbReference>
<sequence length="271" mass="29174">MTDDLGAAGLRFERDGVIGWCVIDRPAARNALTPAMYFGIKRAVHLVNSDPDLAALIITGTDDVFAPGGDLGGRAEPGDALPPELSGQDVLPFLAIRDSRAPVVSAVNGICQAGGLLIAMMSDITVASERAVFRVPELLRGIPDATYAAVLPAHVGVAVARDLLLSARRFDADEARRLGVISRVVAHERLREEAVAAVSEILQTAPQARAQVKRMLNERYGSIDYQTMFLALETSPEPREGMRAFMEKRAPQWIPEGLPTSGERRPQGSMP</sequence>
<dbReference type="GeneID" id="66721052"/>
<dbReference type="InterPro" id="IPR018376">
    <property type="entry name" value="Enoyl-CoA_hyd/isom_CS"/>
</dbReference>
<dbReference type="Gene3D" id="3.90.226.10">
    <property type="entry name" value="2-enoyl-CoA Hydratase, Chain A, domain 1"/>
    <property type="match status" value="1"/>
</dbReference>
<evidence type="ECO:0000313" key="10">
    <source>
        <dbReference type="Proteomes" id="UP000238356"/>
    </source>
</evidence>
<protein>
    <submittedName>
        <fullName evidence="9">Enoyl-CoA hydratase/isomerase family protein</fullName>
    </submittedName>
</protein>
<dbReference type="CDD" id="cd06558">
    <property type="entry name" value="crotonase-like"/>
    <property type="match status" value="1"/>
</dbReference>
<evidence type="ECO:0000256" key="4">
    <source>
        <dbReference type="ARBA" id="ARBA00023239"/>
    </source>
</evidence>
<dbReference type="Gene3D" id="1.10.12.10">
    <property type="entry name" value="Lyase 2-enoyl-coa Hydratase, Chain A, domain 2"/>
    <property type="match status" value="1"/>
</dbReference>
<dbReference type="Proteomes" id="UP000238356">
    <property type="component" value="Unassembled WGS sequence"/>
</dbReference>
<comment type="similarity">
    <text evidence="2 7">Belongs to the enoyl-CoA hydratase/isomerase family.</text>
</comment>
<keyword evidence="4" id="KW-0456">Lyase</keyword>
<keyword evidence="3" id="KW-0276">Fatty acid metabolism</keyword>
<evidence type="ECO:0000313" key="9">
    <source>
        <dbReference type="EMBL" id="PPJ24778.1"/>
    </source>
</evidence>
<comment type="catalytic activity">
    <reaction evidence="6">
        <text>a 4-saturated-(3S)-3-hydroxyacyl-CoA = a (3E)-enoyl-CoA + H2O</text>
        <dbReference type="Rhea" id="RHEA:20724"/>
        <dbReference type="ChEBI" id="CHEBI:15377"/>
        <dbReference type="ChEBI" id="CHEBI:58521"/>
        <dbReference type="ChEBI" id="CHEBI:137480"/>
        <dbReference type="EC" id="4.2.1.17"/>
    </reaction>
</comment>
<evidence type="ECO:0000256" key="5">
    <source>
        <dbReference type="ARBA" id="ARBA00023709"/>
    </source>
</evidence>
<evidence type="ECO:0000256" key="6">
    <source>
        <dbReference type="ARBA" id="ARBA00023717"/>
    </source>
</evidence>
<evidence type="ECO:0000256" key="3">
    <source>
        <dbReference type="ARBA" id="ARBA00022832"/>
    </source>
</evidence>
<comment type="catalytic activity">
    <reaction evidence="5">
        <text>a (3S)-3-hydroxyacyl-CoA = a (2E)-enoyl-CoA + H2O</text>
        <dbReference type="Rhea" id="RHEA:16105"/>
        <dbReference type="ChEBI" id="CHEBI:15377"/>
        <dbReference type="ChEBI" id="CHEBI:57318"/>
        <dbReference type="ChEBI" id="CHEBI:58856"/>
        <dbReference type="EC" id="4.2.1.17"/>
    </reaction>
</comment>
<evidence type="ECO:0000256" key="8">
    <source>
        <dbReference type="SAM" id="MobiDB-lite"/>
    </source>
</evidence>
<dbReference type="GO" id="GO:0006635">
    <property type="term" value="P:fatty acid beta-oxidation"/>
    <property type="evidence" value="ECO:0007669"/>
    <property type="project" value="TreeGrafter"/>
</dbReference>
<keyword evidence="10" id="KW-1185">Reference proteome</keyword>
<name>A0A2S6A0T6_9NOCA</name>
<organism evidence="9 10">
    <name type="scientific">Nocardia nova</name>
    <dbReference type="NCBI Taxonomy" id="37330"/>
    <lineage>
        <taxon>Bacteria</taxon>
        <taxon>Bacillati</taxon>
        <taxon>Actinomycetota</taxon>
        <taxon>Actinomycetes</taxon>
        <taxon>Mycobacteriales</taxon>
        <taxon>Nocardiaceae</taxon>
        <taxon>Nocardia</taxon>
    </lineage>
</organism>
<dbReference type="PANTHER" id="PTHR11941">
    <property type="entry name" value="ENOYL-COA HYDRATASE-RELATED"/>
    <property type="match status" value="1"/>
</dbReference>
<dbReference type="RefSeq" id="WP_064906469.1">
    <property type="nucleotide sequence ID" value="NZ_JADLQW010000004.1"/>
</dbReference>
<dbReference type="InterPro" id="IPR029045">
    <property type="entry name" value="ClpP/crotonase-like_dom_sf"/>
</dbReference>
<dbReference type="AlphaFoldDB" id="A0A2S6A0T6"/>
<evidence type="ECO:0000256" key="1">
    <source>
        <dbReference type="ARBA" id="ARBA00002994"/>
    </source>
</evidence>
<keyword evidence="3" id="KW-0443">Lipid metabolism</keyword>
<dbReference type="GO" id="GO:0016853">
    <property type="term" value="F:isomerase activity"/>
    <property type="evidence" value="ECO:0007669"/>
    <property type="project" value="UniProtKB-KW"/>
</dbReference>